<feature type="region of interest" description="Disordered" evidence="2">
    <location>
        <begin position="503"/>
        <end position="597"/>
    </location>
</feature>
<comment type="caution">
    <text evidence="3">The sequence shown here is derived from an EMBL/GenBank/DDBJ whole genome shotgun (WGS) entry which is preliminary data.</text>
</comment>
<dbReference type="Proteomes" id="UP000494165">
    <property type="component" value="Unassembled WGS sequence"/>
</dbReference>
<feature type="compositionally biased region" description="Polar residues" evidence="2">
    <location>
        <begin position="248"/>
        <end position="257"/>
    </location>
</feature>
<evidence type="ECO:0000313" key="4">
    <source>
        <dbReference type="Proteomes" id="UP000494165"/>
    </source>
</evidence>
<dbReference type="EMBL" id="CADEPI010000469">
    <property type="protein sequence ID" value="CAB3386320.1"/>
    <property type="molecule type" value="Genomic_DNA"/>
</dbReference>
<dbReference type="AlphaFoldDB" id="A0A8S1E044"/>
<accession>A0A8S1E044</accession>
<feature type="coiled-coil region" evidence="1">
    <location>
        <begin position="377"/>
        <end position="404"/>
    </location>
</feature>
<keyword evidence="4" id="KW-1185">Reference proteome</keyword>
<feature type="region of interest" description="Disordered" evidence="2">
    <location>
        <begin position="188"/>
        <end position="218"/>
    </location>
</feature>
<evidence type="ECO:0000313" key="3">
    <source>
        <dbReference type="EMBL" id="CAB3386320.1"/>
    </source>
</evidence>
<reference evidence="3 4" key="1">
    <citation type="submission" date="2020-04" db="EMBL/GenBank/DDBJ databases">
        <authorList>
            <person name="Alioto T."/>
            <person name="Alioto T."/>
            <person name="Gomez Garrido J."/>
        </authorList>
    </citation>
    <scope>NUCLEOTIDE SEQUENCE [LARGE SCALE GENOMIC DNA]</scope>
</reference>
<proteinExistence type="predicted"/>
<gene>
    <name evidence="3" type="ORF">CLODIP_2_CD05959</name>
</gene>
<organism evidence="3 4">
    <name type="scientific">Cloeon dipterum</name>
    <dbReference type="NCBI Taxonomy" id="197152"/>
    <lineage>
        <taxon>Eukaryota</taxon>
        <taxon>Metazoa</taxon>
        <taxon>Ecdysozoa</taxon>
        <taxon>Arthropoda</taxon>
        <taxon>Hexapoda</taxon>
        <taxon>Insecta</taxon>
        <taxon>Pterygota</taxon>
        <taxon>Palaeoptera</taxon>
        <taxon>Ephemeroptera</taxon>
        <taxon>Pisciforma</taxon>
        <taxon>Baetidae</taxon>
        <taxon>Cloeon</taxon>
    </lineage>
</organism>
<feature type="compositionally biased region" description="Basic residues" evidence="2">
    <location>
        <begin position="325"/>
        <end position="338"/>
    </location>
</feature>
<protein>
    <submittedName>
        <fullName evidence="3">Uncharacterized protein</fullName>
    </submittedName>
</protein>
<evidence type="ECO:0000256" key="1">
    <source>
        <dbReference type="SAM" id="Coils"/>
    </source>
</evidence>
<feature type="region of interest" description="Disordered" evidence="2">
    <location>
        <begin position="234"/>
        <end position="355"/>
    </location>
</feature>
<name>A0A8S1E044_9INSE</name>
<evidence type="ECO:0000256" key="2">
    <source>
        <dbReference type="SAM" id="MobiDB-lite"/>
    </source>
</evidence>
<keyword evidence="1" id="KW-0175">Coiled coil</keyword>
<sequence length="701" mass="78274">MSGRRSGRGKRKLQTRAVARGGHKLHPLEFITFPDSMGLDLQGIWYLGLHGNLNEHMKQNLQKIDTKLLLELLEDLLGGKALGLYSEACMNEQVATLEFFDEQIFKGYMYGITRLQNLQIKAKQVFPFAEYRKQLEGIVKKRNDRKASDWDDIPKKGSRAFEFEDVASNIPMSEMTADDYRRFLAQPVDEPQQSADEPQQPVDEPQLPDDESHTPAQSGTLPLEMRALSQIVNNGLSSNNGRDHQSVEVDNSPTNITLVAEDSTAVQRRHTGTLVPDSEHSCPAQDMSHDAQFDQPASVADPLPNPCFPSSNLPSPSPDVATTPTKKRPERRRRKKKNNNCESAGDTVCTPPRTPSCRGRRKIPFYRDRTLRLKTSLREMRTRLEVLEMELKAISRKRNRKQSKKRVGPMSILVRGNIKRRSPRTTLAPWIAICHENQNLIDDQEIQDGVSDVPTDPEIHIPEAESSQVVPDAAVPTSIDVEAQQDNGLENVIDLFNHSFQFRPTHSSTPVPAPGTRQPVVPKPRPSAEPPHARSSVDPVPITDVPACTPESETVPVCSTADQVDKSPETPQASNGSNGPVQTSAGSPDWQTHSGMPKATYPLKLDYNPMSKHSILSALSKLHRAKEADGTLHSDPITFSTFAKVNATHQSVVCAIFLQIMELCEMSILELRNQEDCYGMQIILPENFDHDIEEPEFLFGR</sequence>
<feature type="compositionally biased region" description="Polar residues" evidence="2">
    <location>
        <begin position="569"/>
        <end position="594"/>
    </location>
</feature>